<dbReference type="PANTHER" id="PTHR43228:SF1">
    <property type="entry name" value="TWO-COMPONENT RESPONSE REGULATOR ARR22"/>
    <property type="match status" value="1"/>
</dbReference>
<dbReference type="InterPro" id="IPR001789">
    <property type="entry name" value="Sig_transdc_resp-reg_receiver"/>
</dbReference>
<dbReference type="Gene3D" id="3.40.50.2300">
    <property type="match status" value="1"/>
</dbReference>
<dbReference type="CDD" id="cd17546">
    <property type="entry name" value="REC_hyHK_CKI1_RcsC-like"/>
    <property type="match status" value="1"/>
</dbReference>
<accession>A0A4R6BHU0</accession>
<dbReference type="InterPro" id="IPR011006">
    <property type="entry name" value="CheY-like_superfamily"/>
</dbReference>
<dbReference type="PANTHER" id="PTHR43228">
    <property type="entry name" value="TWO-COMPONENT RESPONSE REGULATOR"/>
    <property type="match status" value="1"/>
</dbReference>
<protein>
    <submittedName>
        <fullName evidence="7">Response regulator</fullName>
    </submittedName>
</protein>
<sequence length="115" mass="13169">MRILVIDDETNIRLLLAEIFSLNGYQVEEAENGLIALKMVRDTAYDLIMMDKRMPVMNGEETLIEIRKYTDTPIYVISAFQSAEEVERLYSLGASGVLTKPFTMKEVLAIAERYQ</sequence>
<name>A0A4R6BHU0_9STAP</name>
<proteinExistence type="predicted"/>
<evidence type="ECO:0000256" key="1">
    <source>
        <dbReference type="ARBA" id="ARBA00022553"/>
    </source>
</evidence>
<keyword evidence="1 5" id="KW-0597">Phosphoprotein</keyword>
<evidence type="ECO:0000256" key="5">
    <source>
        <dbReference type="PROSITE-ProRule" id="PRU00169"/>
    </source>
</evidence>
<dbReference type="AlphaFoldDB" id="A0A4R6BHU0"/>
<dbReference type="SUPFAM" id="SSF52172">
    <property type="entry name" value="CheY-like"/>
    <property type="match status" value="1"/>
</dbReference>
<keyword evidence="8" id="KW-1185">Reference proteome</keyword>
<keyword evidence="3" id="KW-0238">DNA-binding</keyword>
<reference evidence="7 8" key="1">
    <citation type="submission" date="2019-01" db="EMBL/GenBank/DDBJ databases">
        <title>Draft genome sequences of the type strains of six Macrococcus species.</title>
        <authorList>
            <person name="Mazhar S."/>
            <person name="Altermann E."/>
            <person name="Hill C."/>
            <person name="Mcauliffe O."/>
        </authorList>
    </citation>
    <scope>NUCLEOTIDE SEQUENCE [LARGE SCALE GENOMIC DNA]</scope>
    <source>
        <strain evidence="7 8">CCM4809</strain>
    </source>
</reference>
<feature type="domain" description="Response regulatory" evidence="6">
    <location>
        <begin position="2"/>
        <end position="115"/>
    </location>
</feature>
<gene>
    <name evidence="7" type="ORF">ERX37_10615</name>
</gene>
<dbReference type="Proteomes" id="UP000295328">
    <property type="component" value="Unassembled WGS sequence"/>
</dbReference>
<keyword evidence="2" id="KW-0805">Transcription regulation</keyword>
<dbReference type="EMBL" id="SCWE01000006">
    <property type="protein sequence ID" value="TDM01153.1"/>
    <property type="molecule type" value="Genomic_DNA"/>
</dbReference>
<dbReference type="Pfam" id="PF00072">
    <property type="entry name" value="Response_reg"/>
    <property type="match status" value="1"/>
</dbReference>
<evidence type="ECO:0000256" key="3">
    <source>
        <dbReference type="ARBA" id="ARBA00023125"/>
    </source>
</evidence>
<dbReference type="InterPro" id="IPR052048">
    <property type="entry name" value="ST_Response_Regulator"/>
</dbReference>
<dbReference type="GO" id="GO:0003677">
    <property type="term" value="F:DNA binding"/>
    <property type="evidence" value="ECO:0007669"/>
    <property type="project" value="UniProtKB-KW"/>
</dbReference>
<dbReference type="OrthoDB" id="9808843at2"/>
<evidence type="ECO:0000259" key="6">
    <source>
        <dbReference type="PROSITE" id="PS50110"/>
    </source>
</evidence>
<dbReference type="SMART" id="SM00448">
    <property type="entry name" value="REC"/>
    <property type="match status" value="1"/>
</dbReference>
<evidence type="ECO:0000313" key="8">
    <source>
        <dbReference type="Proteomes" id="UP000295328"/>
    </source>
</evidence>
<dbReference type="PROSITE" id="PS50110">
    <property type="entry name" value="RESPONSE_REGULATORY"/>
    <property type="match status" value="1"/>
</dbReference>
<evidence type="ECO:0000256" key="4">
    <source>
        <dbReference type="ARBA" id="ARBA00023163"/>
    </source>
</evidence>
<organism evidence="7 8">
    <name type="scientific">Macrococcus hajekii</name>
    <dbReference type="NCBI Taxonomy" id="198482"/>
    <lineage>
        <taxon>Bacteria</taxon>
        <taxon>Bacillati</taxon>
        <taxon>Bacillota</taxon>
        <taxon>Bacilli</taxon>
        <taxon>Bacillales</taxon>
        <taxon>Staphylococcaceae</taxon>
        <taxon>Macrococcus</taxon>
    </lineage>
</organism>
<comment type="caution">
    <text evidence="7">The sequence shown here is derived from an EMBL/GenBank/DDBJ whole genome shotgun (WGS) entry which is preliminary data.</text>
</comment>
<keyword evidence="4" id="KW-0804">Transcription</keyword>
<feature type="modified residue" description="4-aspartylphosphate" evidence="5">
    <location>
        <position position="51"/>
    </location>
</feature>
<evidence type="ECO:0000256" key="2">
    <source>
        <dbReference type="ARBA" id="ARBA00023015"/>
    </source>
</evidence>
<evidence type="ECO:0000313" key="7">
    <source>
        <dbReference type="EMBL" id="TDM01153.1"/>
    </source>
</evidence>
<dbReference type="GO" id="GO:0000160">
    <property type="term" value="P:phosphorelay signal transduction system"/>
    <property type="evidence" value="ECO:0007669"/>
    <property type="project" value="InterPro"/>
</dbReference>